<dbReference type="EMBL" id="LAZR01000216">
    <property type="protein sequence ID" value="KKN81339.1"/>
    <property type="molecule type" value="Genomic_DNA"/>
</dbReference>
<evidence type="ECO:0000313" key="3">
    <source>
        <dbReference type="EMBL" id="KKN81339.1"/>
    </source>
</evidence>
<dbReference type="PRINTS" id="PR00080">
    <property type="entry name" value="SDRFAMILY"/>
</dbReference>
<name>A0A0F9TPV9_9ZZZZ</name>
<dbReference type="PRINTS" id="PR00081">
    <property type="entry name" value="GDHRDH"/>
</dbReference>
<evidence type="ECO:0000256" key="2">
    <source>
        <dbReference type="ARBA" id="ARBA00023002"/>
    </source>
</evidence>
<accession>A0A0F9TPV9</accession>
<dbReference type="PANTHER" id="PTHR42901:SF1">
    <property type="entry name" value="ALCOHOL DEHYDROGENASE"/>
    <property type="match status" value="1"/>
</dbReference>
<protein>
    <recommendedName>
        <fullName evidence="4">Short-chain dehydrogenase/reductase SDR</fullName>
    </recommendedName>
</protein>
<comment type="similarity">
    <text evidence="1">Belongs to the short-chain dehydrogenases/reductases (SDR) family.</text>
</comment>
<gene>
    <name evidence="3" type="ORF">LCGC14_0320860</name>
</gene>
<dbReference type="GO" id="GO:0016491">
    <property type="term" value="F:oxidoreductase activity"/>
    <property type="evidence" value="ECO:0007669"/>
    <property type="project" value="UniProtKB-KW"/>
</dbReference>
<dbReference type="SUPFAM" id="SSF51735">
    <property type="entry name" value="NAD(P)-binding Rossmann-fold domains"/>
    <property type="match status" value="1"/>
</dbReference>
<dbReference type="InterPro" id="IPR002347">
    <property type="entry name" value="SDR_fam"/>
</dbReference>
<dbReference type="Pfam" id="PF00106">
    <property type="entry name" value="adh_short"/>
    <property type="match status" value="1"/>
</dbReference>
<sequence>MNGKENFMEWENPGTALITGASSGIGAEFARKLASQGFSLILVARRKNKLDDLSKELQEKYSVNTEVFVADLSNIDDNEKIVTKIQKSDNLDVLINNAGYGILSPFLQTELKLHIEMVNVHFTSTVMFCHAALPTMINRKRGAIINTSSMAAIYRTPGNVMYTTTKAAVTAYTEQLKETIKDTGVYIQSLCPGFVHTEIHDTETMQGWWEAGGNLLTEEYWMNTEEVVSLSLEAVKTGEVIFIPGEFNKKSAKSARKKSLENYLNAKIM</sequence>
<proteinExistence type="inferred from homology"/>
<evidence type="ECO:0008006" key="4">
    <source>
        <dbReference type="Google" id="ProtNLM"/>
    </source>
</evidence>
<dbReference type="PANTHER" id="PTHR42901">
    <property type="entry name" value="ALCOHOL DEHYDROGENASE"/>
    <property type="match status" value="1"/>
</dbReference>
<dbReference type="PIRSF" id="PIRSF000126">
    <property type="entry name" value="11-beta-HSD1"/>
    <property type="match status" value="1"/>
</dbReference>
<dbReference type="InterPro" id="IPR036291">
    <property type="entry name" value="NAD(P)-bd_dom_sf"/>
</dbReference>
<comment type="caution">
    <text evidence="3">The sequence shown here is derived from an EMBL/GenBank/DDBJ whole genome shotgun (WGS) entry which is preliminary data.</text>
</comment>
<dbReference type="CDD" id="cd05233">
    <property type="entry name" value="SDR_c"/>
    <property type="match status" value="1"/>
</dbReference>
<reference evidence="3" key="1">
    <citation type="journal article" date="2015" name="Nature">
        <title>Complex archaea that bridge the gap between prokaryotes and eukaryotes.</title>
        <authorList>
            <person name="Spang A."/>
            <person name="Saw J.H."/>
            <person name="Jorgensen S.L."/>
            <person name="Zaremba-Niedzwiedzka K."/>
            <person name="Martijn J."/>
            <person name="Lind A.E."/>
            <person name="van Eijk R."/>
            <person name="Schleper C."/>
            <person name="Guy L."/>
            <person name="Ettema T.J."/>
        </authorList>
    </citation>
    <scope>NUCLEOTIDE SEQUENCE</scope>
</reference>
<keyword evidence="2" id="KW-0560">Oxidoreductase</keyword>
<dbReference type="Gene3D" id="3.40.50.720">
    <property type="entry name" value="NAD(P)-binding Rossmann-like Domain"/>
    <property type="match status" value="1"/>
</dbReference>
<dbReference type="AlphaFoldDB" id="A0A0F9TPV9"/>
<evidence type="ECO:0000256" key="1">
    <source>
        <dbReference type="ARBA" id="ARBA00006484"/>
    </source>
</evidence>
<organism evidence="3">
    <name type="scientific">marine sediment metagenome</name>
    <dbReference type="NCBI Taxonomy" id="412755"/>
    <lineage>
        <taxon>unclassified sequences</taxon>
        <taxon>metagenomes</taxon>
        <taxon>ecological metagenomes</taxon>
    </lineage>
</organism>